<gene>
    <name evidence="1" type="ORF">VCHENC02_0254</name>
</gene>
<sequence>SVFGVVSVSKLINLPSFAQILVKRFKKIKIVLTRSLESVECIPYPREQSLKGW</sequence>
<organism evidence="1 2">
    <name type="scientific">Vibrio harveyi</name>
    <name type="common">Beneckea harveyi</name>
    <dbReference type="NCBI Taxonomy" id="669"/>
    <lineage>
        <taxon>Bacteria</taxon>
        <taxon>Pseudomonadati</taxon>
        <taxon>Pseudomonadota</taxon>
        <taxon>Gammaproteobacteria</taxon>
        <taxon>Vibrionales</taxon>
        <taxon>Vibrionaceae</taxon>
        <taxon>Vibrio</taxon>
    </lineage>
</organism>
<accession>A0A454CN12</accession>
<evidence type="ECO:0000313" key="2">
    <source>
        <dbReference type="Proteomes" id="UP000008367"/>
    </source>
</evidence>
<protein>
    <submittedName>
        <fullName evidence="1">Uncharacterized protein</fullName>
    </submittedName>
</protein>
<proteinExistence type="predicted"/>
<dbReference type="Proteomes" id="UP000008367">
    <property type="component" value="Unassembled WGS sequence"/>
</dbReference>
<name>A0A454CN12_VIBHA</name>
<dbReference type="AlphaFoldDB" id="A0A454CN12"/>
<dbReference type="EMBL" id="AJSR01002824">
    <property type="protein sequence ID" value="EKM26135.1"/>
    <property type="molecule type" value="Genomic_DNA"/>
</dbReference>
<evidence type="ECO:0000313" key="1">
    <source>
        <dbReference type="EMBL" id="EKM26135.1"/>
    </source>
</evidence>
<reference evidence="1 2" key="1">
    <citation type="submission" date="2012-10" db="EMBL/GenBank/DDBJ databases">
        <title>Genome sequence of Vibrio Cholerae HENC-02.</title>
        <authorList>
            <person name="Eppinger M."/>
            <person name="Hasan N.A."/>
            <person name="Sengamalay N."/>
            <person name="Hine E."/>
            <person name="Su Q."/>
            <person name="Daugherty S.C."/>
            <person name="Young S."/>
            <person name="Sadzewicz L."/>
            <person name="Tallon L."/>
            <person name="Cebula T.A."/>
            <person name="Ravel J."/>
            <person name="Colwell R.R."/>
        </authorList>
    </citation>
    <scope>NUCLEOTIDE SEQUENCE [LARGE SCALE GENOMIC DNA]</scope>
    <source>
        <strain evidence="1 2">HENC-02</strain>
    </source>
</reference>
<comment type="caution">
    <text evidence="1">The sequence shown here is derived from an EMBL/GenBank/DDBJ whole genome shotgun (WGS) entry which is preliminary data.</text>
</comment>
<feature type="non-terminal residue" evidence="1">
    <location>
        <position position="1"/>
    </location>
</feature>